<comment type="caution">
    <text evidence="2">The sequence shown here is derived from an EMBL/GenBank/DDBJ whole genome shotgun (WGS) entry which is preliminary data.</text>
</comment>
<keyword evidence="3" id="KW-1185">Reference proteome</keyword>
<feature type="transmembrane region" description="Helical" evidence="1">
    <location>
        <begin position="85"/>
        <end position="109"/>
    </location>
</feature>
<keyword evidence="1" id="KW-0472">Membrane</keyword>
<evidence type="ECO:0000313" key="3">
    <source>
        <dbReference type="Proteomes" id="UP000443582"/>
    </source>
</evidence>
<dbReference type="SUPFAM" id="SSF51161">
    <property type="entry name" value="Trimeric LpxA-like enzymes"/>
    <property type="match status" value="1"/>
</dbReference>
<sequence length="263" mass="29247">MSTKEKKSHEELGSGASDKKGIARFFENIFRKSNAIGYVVAMLPPAITYVICITLALTPGYIFLTETYAMVANSNILVQGLSMSLAFVMSYGAYTITLIFIVPFFNWLYPLKMKPFKGSWISLETLPWYYHNALTQLVRYTVLDFWQATPIIILFYRMMGMKIGKNCVINTTNISDPGLITLEDYVTIGGSATIFAHYAQAGYLVIAPTVIKRGATVGLKASIFGDTVIGEKVLVAPHEVVLPKSRLDIEKRRTTKNSDTLGK</sequence>
<organism evidence="2 3">
    <name type="scientific">Halobacteriovorax vibrionivorans</name>
    <dbReference type="NCBI Taxonomy" id="2152716"/>
    <lineage>
        <taxon>Bacteria</taxon>
        <taxon>Pseudomonadati</taxon>
        <taxon>Bdellovibrionota</taxon>
        <taxon>Bacteriovoracia</taxon>
        <taxon>Bacteriovoracales</taxon>
        <taxon>Halobacteriovoraceae</taxon>
        <taxon>Halobacteriovorax</taxon>
    </lineage>
</organism>
<name>A0ABY0IJW7_9BACT</name>
<keyword evidence="1" id="KW-0812">Transmembrane</keyword>
<reference evidence="3" key="1">
    <citation type="journal article" date="2019" name="Int. J. Syst. Evol. Microbiol.">
        <title>Halobacteriovorax valvorus sp. nov., a novel prokaryotic predator isolated from coastal seawater of China.</title>
        <authorList>
            <person name="Chen M.-X."/>
        </authorList>
    </citation>
    <scope>NUCLEOTIDE SEQUENCE [LARGE SCALE GENOMIC DNA]</scope>
    <source>
        <strain evidence="3">BL9</strain>
    </source>
</reference>
<protein>
    <submittedName>
        <fullName evidence="2">Uncharacterized protein</fullName>
    </submittedName>
</protein>
<accession>A0ABY0IJW7</accession>
<evidence type="ECO:0000256" key="1">
    <source>
        <dbReference type="SAM" id="Phobius"/>
    </source>
</evidence>
<feature type="transmembrane region" description="Helical" evidence="1">
    <location>
        <begin position="35"/>
        <end position="64"/>
    </location>
</feature>
<proteinExistence type="predicted"/>
<dbReference type="Proteomes" id="UP000443582">
    <property type="component" value="Unassembled WGS sequence"/>
</dbReference>
<gene>
    <name evidence="2" type="ORF">DAY19_05705</name>
</gene>
<dbReference type="InterPro" id="IPR011004">
    <property type="entry name" value="Trimer_LpxA-like_sf"/>
</dbReference>
<dbReference type="EMBL" id="QDKL01000001">
    <property type="protein sequence ID" value="RZF23263.1"/>
    <property type="molecule type" value="Genomic_DNA"/>
</dbReference>
<evidence type="ECO:0000313" key="2">
    <source>
        <dbReference type="EMBL" id="RZF23263.1"/>
    </source>
</evidence>
<dbReference type="Gene3D" id="2.160.10.10">
    <property type="entry name" value="Hexapeptide repeat proteins"/>
    <property type="match status" value="1"/>
</dbReference>
<keyword evidence="1" id="KW-1133">Transmembrane helix</keyword>
<dbReference type="RefSeq" id="WP_114706209.1">
    <property type="nucleotide sequence ID" value="NZ_QDKL01000001.1"/>
</dbReference>